<sequence>MALSSWTLPSHFMPSGLTTNDLEVSIKKGSCGGVICLPRRNSLEPRILQNHGAQVKSNRRHSQVVAASITEGAVIPNMPLITKEDLVAYFASGCKPKQEWRIGTEHEKFGFELGTLRPIRYGQIVELLNGIAERFYWDKIMEGDNVIGLKQGKQSVTLEPGGQLELSGAPLETLHQTYFEINSHLCQVKAIAGKMGIGFLAIGFQPKWEDKDMPLIPMVNLDFSSELDMVRKFRASLALQPIATALFANSPFTKGKQNGYLSMRSHTWTDLDKNRTGMLPFVFDDSFGFERYIDYALGCSNGLYLSAKEDFMAGKLPALPGQFPTMNDWENHLTGVYPEVRLKRYLEMRGADSGPLMMLCALPAFWVGLIYDEVSLQNVLEMIADWTTEERQMLRDKVPMTGLNTPFQGGFVKDVAERVIKWAKDGLERRGLKEAVYLNVLEEVVTTGVTPAEKLLKMYNEKWGQNADSVFEELRY</sequence>
<keyword evidence="1" id="KW-0934">Plastid</keyword>
<dbReference type="AlphaFoldDB" id="A0A2N9G2S5"/>
<dbReference type="InterPro" id="IPR035434">
    <property type="entry name" value="GCL_bact_plant"/>
</dbReference>
<dbReference type="PIRSF" id="PIRSF017901">
    <property type="entry name" value="GCL"/>
    <property type="match status" value="1"/>
</dbReference>
<keyword evidence="1" id="KW-0150">Chloroplast</keyword>
<protein>
    <recommendedName>
        <fullName evidence="1">Glutamate--cysteine ligase</fullName>
        <ecNumber evidence="1">6.3.2.2</ecNumber>
    </recommendedName>
</protein>
<comment type="subcellular location">
    <subcellularLocation>
        <location evidence="1">Plastid</location>
        <location evidence="1">Chloroplast</location>
    </subcellularLocation>
</comment>
<comment type="similarity">
    <text evidence="1">Belongs to the carboxylate-amine ligase family. Glutamate--cysteine ligase type 2 subfamily.</text>
</comment>
<dbReference type="SUPFAM" id="SSF55931">
    <property type="entry name" value="Glutamine synthetase/guanido kinase"/>
    <property type="match status" value="1"/>
</dbReference>
<dbReference type="GO" id="GO:0006750">
    <property type="term" value="P:glutathione biosynthetic process"/>
    <property type="evidence" value="ECO:0007669"/>
    <property type="project" value="UniProtKB-UniRule"/>
</dbReference>
<gene>
    <name evidence="2" type="ORF">FSB_LOCUS21511</name>
</gene>
<keyword evidence="1" id="KW-0547">Nucleotide-binding</keyword>
<dbReference type="Gene3D" id="3.30.590.20">
    <property type="match status" value="1"/>
</dbReference>
<dbReference type="GO" id="GO:0004357">
    <property type="term" value="F:glutamate-cysteine ligase activity"/>
    <property type="evidence" value="ECO:0007669"/>
    <property type="project" value="UniProtKB-UniRule"/>
</dbReference>
<organism evidence="2">
    <name type="scientific">Fagus sylvatica</name>
    <name type="common">Beechnut</name>
    <dbReference type="NCBI Taxonomy" id="28930"/>
    <lineage>
        <taxon>Eukaryota</taxon>
        <taxon>Viridiplantae</taxon>
        <taxon>Streptophyta</taxon>
        <taxon>Embryophyta</taxon>
        <taxon>Tracheophyta</taxon>
        <taxon>Spermatophyta</taxon>
        <taxon>Magnoliopsida</taxon>
        <taxon>eudicotyledons</taxon>
        <taxon>Gunneridae</taxon>
        <taxon>Pentapetalae</taxon>
        <taxon>rosids</taxon>
        <taxon>fabids</taxon>
        <taxon>Fagales</taxon>
        <taxon>Fagaceae</taxon>
        <taxon>Fagus</taxon>
    </lineage>
</organism>
<dbReference type="InterPro" id="IPR006336">
    <property type="entry name" value="GCS2"/>
</dbReference>
<dbReference type="EMBL" id="OIVN01001411">
    <property type="protein sequence ID" value="SPC93629.1"/>
    <property type="molecule type" value="Genomic_DNA"/>
</dbReference>
<keyword evidence="1" id="KW-0067">ATP-binding</keyword>
<reference evidence="2" key="1">
    <citation type="submission" date="2018-02" db="EMBL/GenBank/DDBJ databases">
        <authorList>
            <person name="Cohen D.B."/>
            <person name="Kent A.D."/>
        </authorList>
    </citation>
    <scope>NUCLEOTIDE SEQUENCE</scope>
</reference>
<dbReference type="GO" id="GO:0009507">
    <property type="term" value="C:chloroplast"/>
    <property type="evidence" value="ECO:0007669"/>
    <property type="project" value="UniProtKB-SubCell"/>
</dbReference>
<dbReference type="Pfam" id="PF04107">
    <property type="entry name" value="GCS2"/>
    <property type="match status" value="2"/>
</dbReference>
<dbReference type="InterPro" id="IPR014746">
    <property type="entry name" value="Gln_synth/guanido_kin_cat_dom"/>
</dbReference>
<comment type="catalytic activity">
    <reaction evidence="1">
        <text>L-cysteine + L-glutamate + ATP = gamma-L-glutamyl-L-cysteine + ADP + phosphate + H(+)</text>
        <dbReference type="Rhea" id="RHEA:13285"/>
        <dbReference type="ChEBI" id="CHEBI:15378"/>
        <dbReference type="ChEBI" id="CHEBI:29985"/>
        <dbReference type="ChEBI" id="CHEBI:30616"/>
        <dbReference type="ChEBI" id="CHEBI:35235"/>
        <dbReference type="ChEBI" id="CHEBI:43474"/>
        <dbReference type="ChEBI" id="CHEBI:58173"/>
        <dbReference type="ChEBI" id="CHEBI:456216"/>
        <dbReference type="EC" id="6.3.2.2"/>
    </reaction>
</comment>
<dbReference type="EC" id="6.3.2.2" evidence="1"/>
<dbReference type="PANTHER" id="PTHR34378">
    <property type="entry name" value="GLUTAMATE--CYSTEINE LIGASE, CHLOROPLASTIC"/>
    <property type="match status" value="1"/>
</dbReference>
<dbReference type="PANTHER" id="PTHR34378:SF3">
    <property type="entry name" value="GLUTAMATE--CYSTEINE LIGASE"/>
    <property type="match status" value="1"/>
</dbReference>
<name>A0A2N9G2S5_FAGSY</name>
<evidence type="ECO:0000256" key="1">
    <source>
        <dbReference type="PIRNR" id="PIRNR017901"/>
    </source>
</evidence>
<dbReference type="GO" id="GO:0005524">
    <property type="term" value="F:ATP binding"/>
    <property type="evidence" value="ECO:0007669"/>
    <property type="project" value="UniProtKB-UniRule"/>
</dbReference>
<keyword evidence="1" id="KW-0436">Ligase</keyword>
<evidence type="ECO:0000313" key="2">
    <source>
        <dbReference type="EMBL" id="SPC93629.1"/>
    </source>
</evidence>
<proteinExistence type="inferred from homology"/>
<accession>A0A2N9G2S5</accession>